<evidence type="ECO:0000256" key="1">
    <source>
        <dbReference type="ARBA" id="ARBA00023125"/>
    </source>
</evidence>
<sequence>MSERQMQIGEVAERTGLSLRTIRHYEEVGLVIPSARSKGGFRLYTEADVERLMVIRRMKPLDFSLEEMRDLLEITDRFAATDDPPADEERERLRERLDAYHKMADARCETLRARLEMAEEFASTLRRLGS</sequence>
<comment type="caution">
    <text evidence="3">The sequence shown here is derived from an EMBL/GenBank/DDBJ whole genome shotgun (WGS) entry which is preliminary data.</text>
</comment>
<dbReference type="InterPro" id="IPR047057">
    <property type="entry name" value="MerR_fam"/>
</dbReference>
<evidence type="ECO:0000313" key="4">
    <source>
        <dbReference type="Proteomes" id="UP000175829"/>
    </source>
</evidence>
<dbReference type="PRINTS" id="PR00040">
    <property type="entry name" value="HTHMERR"/>
</dbReference>
<reference evidence="3 4" key="1">
    <citation type="journal article" date="2016" name="Front. Microbiol.">
        <title>Comparative Genomics Analysis of Streptomyces Species Reveals Their Adaptation to the Marine Environment and Their Diversity at the Genomic Level.</title>
        <authorList>
            <person name="Tian X."/>
            <person name="Zhang Z."/>
            <person name="Yang T."/>
            <person name="Chen M."/>
            <person name="Li J."/>
            <person name="Chen F."/>
            <person name="Yang J."/>
            <person name="Li W."/>
            <person name="Zhang B."/>
            <person name="Zhang Z."/>
            <person name="Wu J."/>
            <person name="Zhang C."/>
            <person name="Long L."/>
            <person name="Xiao J."/>
        </authorList>
    </citation>
    <scope>NUCLEOTIDE SEQUENCE [LARGE SCALE GENOMIC DNA]</scope>
    <source>
        <strain evidence="3 4">SCSIO M10379</strain>
    </source>
</reference>
<dbReference type="Gene3D" id="1.10.1660.10">
    <property type="match status" value="1"/>
</dbReference>
<dbReference type="InterPro" id="IPR000551">
    <property type="entry name" value="MerR-type_HTH_dom"/>
</dbReference>
<dbReference type="SUPFAM" id="SSF46955">
    <property type="entry name" value="Putative DNA-binding domain"/>
    <property type="match status" value="1"/>
</dbReference>
<gene>
    <name evidence="3" type="ORF">AN217_14180</name>
</gene>
<dbReference type="GO" id="GO:0003700">
    <property type="term" value="F:DNA-binding transcription factor activity"/>
    <property type="evidence" value="ECO:0007669"/>
    <property type="project" value="InterPro"/>
</dbReference>
<feature type="domain" description="HTH merR-type" evidence="2">
    <location>
        <begin position="5"/>
        <end position="74"/>
    </location>
</feature>
<dbReference type="Proteomes" id="UP000175829">
    <property type="component" value="Unassembled WGS sequence"/>
</dbReference>
<evidence type="ECO:0000313" key="3">
    <source>
        <dbReference type="EMBL" id="OEV01258.1"/>
    </source>
</evidence>
<dbReference type="GO" id="GO:0003677">
    <property type="term" value="F:DNA binding"/>
    <property type="evidence" value="ECO:0007669"/>
    <property type="project" value="UniProtKB-KW"/>
</dbReference>
<dbReference type="PATRIC" id="fig|943816.4.peg.2276"/>
<dbReference type="RefSeq" id="WP_019356193.1">
    <property type="nucleotide sequence ID" value="NZ_LJGV01000022.1"/>
</dbReference>
<proteinExistence type="predicted"/>
<accession>A0A1E7KBE6</accession>
<dbReference type="Pfam" id="PF13411">
    <property type="entry name" value="MerR_1"/>
    <property type="match status" value="1"/>
</dbReference>
<keyword evidence="1" id="KW-0238">DNA-binding</keyword>
<dbReference type="InterPro" id="IPR009061">
    <property type="entry name" value="DNA-bd_dom_put_sf"/>
</dbReference>
<dbReference type="PANTHER" id="PTHR30204">
    <property type="entry name" value="REDOX-CYCLING DRUG-SENSING TRANSCRIPTIONAL ACTIVATOR SOXR"/>
    <property type="match status" value="1"/>
</dbReference>
<dbReference type="AlphaFoldDB" id="A0A1E7KBE6"/>
<evidence type="ECO:0000259" key="2">
    <source>
        <dbReference type="PROSITE" id="PS50937"/>
    </source>
</evidence>
<dbReference type="EMBL" id="LJGV01000022">
    <property type="protein sequence ID" value="OEV01258.1"/>
    <property type="molecule type" value="Genomic_DNA"/>
</dbReference>
<organism evidence="3 4">
    <name type="scientific">Streptomyces qinglanensis</name>
    <dbReference type="NCBI Taxonomy" id="943816"/>
    <lineage>
        <taxon>Bacteria</taxon>
        <taxon>Bacillati</taxon>
        <taxon>Actinomycetota</taxon>
        <taxon>Actinomycetes</taxon>
        <taxon>Kitasatosporales</taxon>
        <taxon>Streptomycetaceae</taxon>
        <taxon>Streptomyces</taxon>
    </lineage>
</organism>
<name>A0A1E7KBE6_9ACTN</name>
<dbReference type="SMART" id="SM00422">
    <property type="entry name" value="HTH_MERR"/>
    <property type="match status" value="1"/>
</dbReference>
<protein>
    <submittedName>
        <fullName evidence="3">MerR family transcriptional regulator</fullName>
    </submittedName>
</protein>
<dbReference type="CDD" id="cd00592">
    <property type="entry name" value="HTH_MerR-like"/>
    <property type="match status" value="1"/>
</dbReference>
<dbReference type="PROSITE" id="PS50937">
    <property type="entry name" value="HTH_MERR_2"/>
    <property type="match status" value="1"/>
</dbReference>
<dbReference type="PROSITE" id="PS00552">
    <property type="entry name" value="HTH_MERR_1"/>
    <property type="match status" value="1"/>
</dbReference>
<dbReference type="PANTHER" id="PTHR30204:SF93">
    <property type="entry name" value="HTH MERR-TYPE DOMAIN-CONTAINING PROTEIN"/>
    <property type="match status" value="1"/>
</dbReference>